<dbReference type="GO" id="GO:0006281">
    <property type="term" value="P:DNA repair"/>
    <property type="evidence" value="ECO:0007669"/>
    <property type="project" value="InterPro"/>
</dbReference>
<organism evidence="7 8">
    <name type="scientific">Aspergillus candidus</name>
    <dbReference type="NCBI Taxonomy" id="41067"/>
    <lineage>
        <taxon>Eukaryota</taxon>
        <taxon>Fungi</taxon>
        <taxon>Dikarya</taxon>
        <taxon>Ascomycota</taxon>
        <taxon>Pezizomycotina</taxon>
        <taxon>Eurotiomycetes</taxon>
        <taxon>Eurotiomycetidae</taxon>
        <taxon>Eurotiales</taxon>
        <taxon>Aspergillaceae</taxon>
        <taxon>Aspergillus</taxon>
        <taxon>Aspergillus subgen. Circumdati</taxon>
    </lineage>
</organism>
<feature type="compositionally biased region" description="Polar residues" evidence="5">
    <location>
        <begin position="477"/>
        <end position="504"/>
    </location>
</feature>
<name>A0A2I2FF21_ASPCN</name>
<evidence type="ECO:0000313" key="8">
    <source>
        <dbReference type="Proteomes" id="UP000234585"/>
    </source>
</evidence>
<proteinExistence type="predicted"/>
<sequence length="690" mass="77971">MEVLRQLHHSVAQTFEHTFDNAYRDLNAQLAGRDARIKEVECLAEAAKEERDKASSEADSLRDEVAFLRKELGHNDVGLEDDNMPEKSDQLEKAYAPQHVLRLRDSNGEEGLSSRLNSPDSLADNYVALYAEVQTLVQVSGELRKQVKRHKRMLLHLQKCFSRKSFTLVLEGDPVTFERRTKDILGNNGRLVDRQSDSSNIGESKPVDHHFVKEEGVSRDPTPEPFVAHGLQSLKRKATMLGPSIETPEPKHPDRNETKQSVTPNCERTRPRLSHNSSSLGVPDETQDLDEIRCTVETPTKDRGNHQGRSESWSVPTEPPSTKSPYPQFENPTNGRDHLPAFQLYGKNLRGVRETSQWQPGNRLTKSSENMARYAVNSIAEDGDEGIQDLPIGNEPKSLMPGVQSPGSSSTNEQQARRRLQNLLESPLRPRHPLGQNENHGNPADTLQKAQYRPEAREDPLPRDRAGMPDKRAEKTMSLQTPLAPTIPQSTKSQPRQSSPSMENTDIHPEDEPLRARPLHKLHLSHFRINPECNQGLDFAFDSVLRKKEERKCADGCTRPSCCGEKFLAMARLGGISASSATSLSLEDDDKSVLEEHMGKDAHLLDSMKPEDCQALLYEAKAKLIANRFGKHRNQHQRPASPPGFWRTDMPSTQELDFDREEARRVEREKVKERYREAMRPGGLWKFADE</sequence>
<keyword evidence="8" id="KW-1185">Reference proteome</keyword>
<feature type="region of interest" description="Disordered" evidence="5">
    <location>
        <begin position="380"/>
        <end position="512"/>
    </location>
</feature>
<evidence type="ECO:0000256" key="3">
    <source>
        <dbReference type="ARBA" id="ARBA00023242"/>
    </source>
</evidence>
<feature type="region of interest" description="Disordered" evidence="5">
    <location>
        <begin position="632"/>
        <end position="668"/>
    </location>
</feature>
<dbReference type="OrthoDB" id="2021143at2759"/>
<dbReference type="InterPro" id="IPR013882">
    <property type="entry name" value="Ctp1_C"/>
</dbReference>
<feature type="compositionally biased region" description="Basic and acidic residues" evidence="5">
    <location>
        <begin position="248"/>
        <end position="258"/>
    </location>
</feature>
<evidence type="ECO:0000256" key="4">
    <source>
        <dbReference type="SAM" id="Coils"/>
    </source>
</evidence>
<dbReference type="AlphaFoldDB" id="A0A2I2FF21"/>
<feature type="domain" description="DNA endonuclease activator Ctp1 C-terminal" evidence="6">
    <location>
        <begin position="540"/>
        <end position="655"/>
    </location>
</feature>
<keyword evidence="4" id="KW-0175">Coiled coil</keyword>
<feature type="region of interest" description="Disordered" evidence="5">
    <location>
        <begin position="243"/>
        <end position="333"/>
    </location>
</feature>
<feature type="compositionally biased region" description="Polar residues" evidence="5">
    <location>
        <begin position="405"/>
        <end position="414"/>
    </location>
</feature>
<dbReference type="GO" id="GO:0005634">
    <property type="term" value="C:nucleus"/>
    <property type="evidence" value="ECO:0007669"/>
    <property type="project" value="UniProtKB-SubCell"/>
</dbReference>
<evidence type="ECO:0000313" key="7">
    <source>
        <dbReference type="EMBL" id="PLB39217.1"/>
    </source>
</evidence>
<keyword evidence="3" id="KW-0539">Nucleus</keyword>
<feature type="compositionally biased region" description="Basic and acidic residues" evidence="5">
    <location>
        <begin position="290"/>
        <end position="309"/>
    </location>
</feature>
<dbReference type="Proteomes" id="UP000234585">
    <property type="component" value="Unassembled WGS sequence"/>
</dbReference>
<evidence type="ECO:0000259" key="6">
    <source>
        <dbReference type="Pfam" id="PF08573"/>
    </source>
</evidence>
<feature type="compositionally biased region" description="Basic and acidic residues" evidence="5">
    <location>
        <begin position="452"/>
        <end position="475"/>
    </location>
</feature>
<evidence type="ECO:0000256" key="2">
    <source>
        <dbReference type="ARBA" id="ARBA00022763"/>
    </source>
</evidence>
<gene>
    <name evidence="7" type="ORF">BDW47DRAFT_103865</name>
</gene>
<reference evidence="7 8" key="1">
    <citation type="submission" date="2017-12" db="EMBL/GenBank/DDBJ databases">
        <authorList>
            <consortium name="DOE Joint Genome Institute"/>
            <person name="Haridas S."/>
            <person name="Kjaerbolling I."/>
            <person name="Vesth T.C."/>
            <person name="Frisvad J.C."/>
            <person name="Nybo J.L."/>
            <person name="Theobald S."/>
            <person name="Kuo A."/>
            <person name="Bowyer P."/>
            <person name="Matsuda Y."/>
            <person name="Mondo S."/>
            <person name="Lyhne E.K."/>
            <person name="Kogle M.E."/>
            <person name="Clum A."/>
            <person name="Lipzen A."/>
            <person name="Salamov A."/>
            <person name="Ngan C.Y."/>
            <person name="Daum C."/>
            <person name="Chiniquy J."/>
            <person name="Barry K."/>
            <person name="LaButti K."/>
            <person name="Simmons B.A."/>
            <person name="Magnuson J.K."/>
            <person name="Mortensen U.H."/>
            <person name="Larsen T.O."/>
            <person name="Grigoriev I.V."/>
            <person name="Baker S.E."/>
            <person name="Andersen M.R."/>
            <person name="Nordberg H.P."/>
            <person name="Cantor M.N."/>
            <person name="Hua S.X."/>
        </authorList>
    </citation>
    <scope>NUCLEOTIDE SEQUENCE [LARGE SCALE GENOMIC DNA]</scope>
    <source>
        <strain evidence="7 8">CBS 102.13</strain>
    </source>
</reference>
<comment type="subcellular location">
    <subcellularLocation>
        <location evidence="1">Nucleus</location>
    </subcellularLocation>
</comment>
<evidence type="ECO:0000256" key="5">
    <source>
        <dbReference type="SAM" id="MobiDB-lite"/>
    </source>
</evidence>
<dbReference type="EMBL" id="KZ559131">
    <property type="protein sequence ID" value="PLB39217.1"/>
    <property type="molecule type" value="Genomic_DNA"/>
</dbReference>
<feature type="region of interest" description="Disordered" evidence="5">
    <location>
        <begin position="189"/>
        <end position="209"/>
    </location>
</feature>
<feature type="compositionally biased region" description="Polar residues" evidence="5">
    <location>
        <begin position="310"/>
        <end position="333"/>
    </location>
</feature>
<protein>
    <submittedName>
        <fullName evidence="7">SAE2-domain-containing protein</fullName>
    </submittedName>
</protein>
<feature type="coiled-coil region" evidence="4">
    <location>
        <begin position="37"/>
        <end position="71"/>
    </location>
</feature>
<dbReference type="GeneID" id="36519348"/>
<evidence type="ECO:0000256" key="1">
    <source>
        <dbReference type="ARBA" id="ARBA00004123"/>
    </source>
</evidence>
<dbReference type="RefSeq" id="XP_024673229.1">
    <property type="nucleotide sequence ID" value="XM_024812188.1"/>
</dbReference>
<accession>A0A2I2FF21</accession>
<dbReference type="STRING" id="41067.A0A2I2FF21"/>
<dbReference type="Pfam" id="PF08573">
    <property type="entry name" value="SAE2"/>
    <property type="match status" value="1"/>
</dbReference>
<keyword evidence="2" id="KW-0227">DNA damage</keyword>